<dbReference type="InterPro" id="IPR019609">
    <property type="entry name" value="Variant_surf_glycoprt_trypan_C"/>
</dbReference>
<feature type="domain" description="Trypanosome variant surface glycoprotein C-terminal" evidence="10">
    <location>
        <begin position="426"/>
        <end position="534"/>
    </location>
</feature>
<dbReference type="Gene3D" id="1.10.470.10">
    <property type="entry name" value="Variant Surface Glycoprotein, subunit A, domain 2"/>
    <property type="match status" value="1"/>
</dbReference>
<dbReference type="InterPro" id="IPR001812">
    <property type="entry name" value="Trypano_VSG_A_N_dom"/>
</dbReference>
<dbReference type="Pfam" id="PF00913">
    <property type="entry name" value="Trypan_glycop"/>
    <property type="match status" value="1"/>
</dbReference>
<evidence type="ECO:0000256" key="1">
    <source>
        <dbReference type="ARBA" id="ARBA00002523"/>
    </source>
</evidence>
<evidence type="ECO:0000256" key="8">
    <source>
        <dbReference type="SAM" id="MobiDB-lite"/>
    </source>
</evidence>
<evidence type="ECO:0000256" key="6">
    <source>
        <dbReference type="ARBA" id="ARBA00023180"/>
    </source>
</evidence>
<keyword evidence="7" id="KW-0449">Lipoprotein</keyword>
<organism evidence="11">
    <name type="scientific">Trypanosoma brucei</name>
    <dbReference type="NCBI Taxonomy" id="5691"/>
    <lineage>
        <taxon>Eukaryota</taxon>
        <taxon>Discoba</taxon>
        <taxon>Euglenozoa</taxon>
        <taxon>Kinetoplastea</taxon>
        <taxon>Metakinetoplastina</taxon>
        <taxon>Trypanosomatida</taxon>
        <taxon>Trypanosomatidae</taxon>
        <taxon>Trypanosoma</taxon>
    </lineage>
</organism>
<proteinExistence type="evidence at transcript level"/>
<evidence type="ECO:0000259" key="10">
    <source>
        <dbReference type="Pfam" id="PF10659"/>
    </source>
</evidence>
<dbReference type="SUPFAM" id="SSF58087">
    <property type="entry name" value="Variant surface glycoprotein (N-terminal domain)"/>
    <property type="match status" value="1"/>
</dbReference>
<dbReference type="Gene3D" id="3.90.150.10">
    <property type="entry name" value="Variant Surface Glycoprotein, subunit A domain 1"/>
    <property type="match status" value="1"/>
</dbReference>
<evidence type="ECO:0000313" key="11">
    <source>
        <dbReference type="EMBL" id="AGQ49859.1"/>
    </source>
</evidence>
<keyword evidence="4" id="KW-0336">GPI-anchor</keyword>
<accession>S5FUS4</accession>
<dbReference type="EMBL" id="KC434515">
    <property type="protein sequence ID" value="AGQ49859.1"/>
    <property type="molecule type" value="mRNA"/>
</dbReference>
<gene>
    <name evidence="11" type="primary">VSG</name>
</gene>
<feature type="domain" description="Trypanosome variant surface glycoprotein A-type N-terminal" evidence="9">
    <location>
        <begin position="28"/>
        <end position="391"/>
    </location>
</feature>
<evidence type="ECO:0000256" key="5">
    <source>
        <dbReference type="ARBA" id="ARBA00023136"/>
    </source>
</evidence>
<name>S5FUS4_9TRYP</name>
<sequence length="535" mass="57535">MQQRRINDTTKPKPPTVSVRCNTLISAVIAALLVITKTEGTAGNAMSKAAATRLCKLSQNYIKTTKGAIGAVKQWEQKINNLQLLHARLQAAACAAPMEDQPAIDVLVTFVGNKINSYVNKLTAMTQKAIPAAATSMYAAGHIKQTIDVFAAAKGSNPSNRFCLHLSGGDSGAGQLNTLIPECSEEVNFDGTQTKLEPEFDYANSDESGAVHTAQNTNAQSCQLTDAGSSKGYTAGEATAGSGISWAGGLFKVSTGSPTMTSVRQAKAADAGATPSIVVIAAKHNAELAACEQAPEIVVDHGNFESWKADGDLQQSVEAAHLAQAQITKLPAGTTKDELRKKLVGDTQAEFNSKIWDKLKEYSVEKSSADEIQTKTLKELSTKTELEEALARCQQKRRQETTKLIEEAKIRKQMPKEKQTERDETCEKKGTGDNCKEGCKEVEEGGKKKCVKNPDYRPKQVEGGEKKLIKCSDATTEEECKKVEGKKPEGKNAVCGWIDYVDGRGKLPKHECLDGCFIGGKQFAIIAAAFVALLF</sequence>
<keyword evidence="6" id="KW-0325">Glycoprotein</keyword>
<keyword evidence="5" id="KW-0472">Membrane</keyword>
<reference evidence="11" key="1">
    <citation type="journal article" date="2013" name="PLoS Pathog.">
        <title>Mosaic VSGs and the Scale of Trypanosoma brucei Antigenic Variation.</title>
        <authorList>
            <person name="Hall J.P."/>
            <person name="Wang H."/>
            <person name="Barry J.D."/>
        </authorList>
    </citation>
    <scope>NUCLEOTIDE SEQUENCE</scope>
    <source>
        <strain evidence="11">TREU927/4 GUTat 10.1</strain>
    </source>
</reference>
<evidence type="ECO:0000256" key="4">
    <source>
        <dbReference type="ARBA" id="ARBA00022622"/>
    </source>
</evidence>
<dbReference type="GO" id="GO:0042783">
    <property type="term" value="P:symbiont-mediated evasion of host immune response"/>
    <property type="evidence" value="ECO:0007669"/>
    <property type="project" value="InterPro"/>
</dbReference>
<evidence type="ECO:0000256" key="7">
    <source>
        <dbReference type="ARBA" id="ARBA00023288"/>
    </source>
</evidence>
<evidence type="ECO:0000259" key="9">
    <source>
        <dbReference type="Pfam" id="PF00913"/>
    </source>
</evidence>
<dbReference type="Gene3D" id="4.10.110.20">
    <property type="entry name" value="Variant surface glycoprotein MITAT 1.2, VSG 221, C-terminal domain"/>
    <property type="match status" value="1"/>
</dbReference>
<feature type="region of interest" description="Disordered" evidence="8">
    <location>
        <begin position="412"/>
        <end position="431"/>
    </location>
</feature>
<comment type="subcellular location">
    <subcellularLocation>
        <location evidence="2">Cell membrane</location>
        <topology evidence="2">Lipid-anchor</topology>
        <topology evidence="2">GPI-anchor</topology>
    </subcellularLocation>
</comment>
<protein>
    <submittedName>
        <fullName evidence="11">Variant surface glycoprotein</fullName>
    </submittedName>
</protein>
<dbReference type="AlphaFoldDB" id="S5FUS4"/>
<reference evidence="11" key="2">
    <citation type="submission" date="2013-01" db="EMBL/GenBank/DDBJ databases">
        <authorList>
            <person name="Hall J.P.J."/>
            <person name="Barry J.D."/>
        </authorList>
    </citation>
    <scope>NUCLEOTIDE SEQUENCE</scope>
    <source>
        <strain evidence="11">TREU927/4 GUTat 10.1</strain>
    </source>
</reference>
<evidence type="ECO:0000256" key="2">
    <source>
        <dbReference type="ARBA" id="ARBA00004609"/>
    </source>
</evidence>
<comment type="function">
    <text evidence="1">VSG forms a coat on the surface of the parasite. The trypanosome evades the immune response of the host by expressing a series of antigenically distinct VSGs from an estimated 1000 VSG genes.</text>
</comment>
<evidence type="ECO:0000256" key="3">
    <source>
        <dbReference type="ARBA" id="ARBA00022475"/>
    </source>
</evidence>
<dbReference type="Pfam" id="PF10659">
    <property type="entry name" value="Trypan_glycop_C"/>
    <property type="match status" value="1"/>
</dbReference>
<dbReference type="GO" id="GO:0005886">
    <property type="term" value="C:plasma membrane"/>
    <property type="evidence" value="ECO:0007669"/>
    <property type="project" value="UniProtKB-SubCell"/>
</dbReference>
<dbReference type="VEuPathDB" id="TriTrypDB:Tb427_000086600"/>
<dbReference type="GO" id="GO:0098552">
    <property type="term" value="C:side of membrane"/>
    <property type="evidence" value="ECO:0007669"/>
    <property type="project" value="UniProtKB-KW"/>
</dbReference>
<keyword evidence="3" id="KW-1003">Cell membrane</keyword>